<dbReference type="Pfam" id="PF01033">
    <property type="entry name" value="Somatomedin_B"/>
    <property type="match status" value="1"/>
</dbReference>
<dbReference type="SUPFAM" id="SSF90188">
    <property type="entry name" value="Somatomedin B domain"/>
    <property type="match status" value="1"/>
</dbReference>
<proteinExistence type="predicted"/>
<dbReference type="InterPro" id="IPR001212">
    <property type="entry name" value="Somatomedin_B_dom"/>
</dbReference>
<dbReference type="InterPro" id="IPR036024">
    <property type="entry name" value="Somatomedin_B-like_dom_sf"/>
</dbReference>
<feature type="domain" description="SMB" evidence="3">
    <location>
        <begin position="26"/>
        <end position="70"/>
    </location>
</feature>
<feature type="region of interest" description="Disordered" evidence="2">
    <location>
        <begin position="347"/>
        <end position="366"/>
    </location>
</feature>
<organism evidence="4 5">
    <name type="scientific">Elysia marginata</name>
    <dbReference type="NCBI Taxonomy" id="1093978"/>
    <lineage>
        <taxon>Eukaryota</taxon>
        <taxon>Metazoa</taxon>
        <taxon>Spiralia</taxon>
        <taxon>Lophotrochozoa</taxon>
        <taxon>Mollusca</taxon>
        <taxon>Gastropoda</taxon>
        <taxon>Heterobranchia</taxon>
        <taxon>Euthyneura</taxon>
        <taxon>Panpulmonata</taxon>
        <taxon>Sacoglossa</taxon>
        <taxon>Placobranchoidea</taxon>
        <taxon>Plakobranchidae</taxon>
        <taxon>Elysia</taxon>
    </lineage>
</organism>
<evidence type="ECO:0000313" key="4">
    <source>
        <dbReference type="EMBL" id="GFS25110.1"/>
    </source>
</evidence>
<protein>
    <recommendedName>
        <fullName evidence="3">SMB domain-containing protein</fullName>
    </recommendedName>
</protein>
<sequence length="612" mass="67998">MDATKFVQRDELCDTTDTEHFRPGLEFNTCANRCGRAKLYGSFLKCACDEKCIIYRDCCDDMRTQCPQMFWRAKYTAGRLTQAGSTCAGLTLTVNKNIETVTTSSPYLYTSQTSAKIKPVSTFTTDALFTADVNLWSFLQNMSTFQVVDTQLGVVFQDYFSFNSWGISPLRMAIVPTLISLACVEADVGAFGERNLLRFLPFCAVTRTQTLATVFHRSCKSEGIIVCNCLGTSKVQGALRDACLHPEKLMRQLNKGRKIINAEGNELCELHMKGGRLDEIVEDSKLTVLSPSTKNMRRDQMAIPITVKPVETSRTSSKTRAFVDDGKPSKIRNNSLVGELLSQQSGDLRDLPKQSGDLRDLPKQSGDLRDIRQQSGDLSELPLEFVVDLEETLEKRLRCSTLDVPLSQCDLEECVLGALLVTNSLSPWAFNGNVCMFPGVAVVELMDTSAGVGVCNCLRITNALFGLKIWNVKIKDINQDQCVIQLDPLPYDPEAGLSRLYNFSADQLSRPPVAKFLGKLTAHTVKKTLTQAINKSRNACVEEMVGSFQLCFYSWTSEESHEKELASCISLTFTSTAQTGNKANRIEFFADGSKSYINILCHIVFVSTLFLI</sequence>
<gene>
    <name evidence="4" type="ORF">ElyMa_003433200</name>
</gene>
<reference evidence="4 5" key="1">
    <citation type="journal article" date="2021" name="Elife">
        <title>Chloroplast acquisition without the gene transfer in kleptoplastic sea slugs, Plakobranchus ocellatus.</title>
        <authorList>
            <person name="Maeda T."/>
            <person name="Takahashi S."/>
            <person name="Yoshida T."/>
            <person name="Shimamura S."/>
            <person name="Takaki Y."/>
            <person name="Nagai Y."/>
            <person name="Toyoda A."/>
            <person name="Suzuki Y."/>
            <person name="Arimoto A."/>
            <person name="Ishii H."/>
            <person name="Satoh N."/>
            <person name="Nishiyama T."/>
            <person name="Hasebe M."/>
            <person name="Maruyama T."/>
            <person name="Minagawa J."/>
            <person name="Obokata J."/>
            <person name="Shigenobu S."/>
        </authorList>
    </citation>
    <scope>NUCLEOTIDE SEQUENCE [LARGE SCALE GENOMIC DNA]</scope>
</reference>
<evidence type="ECO:0000313" key="5">
    <source>
        <dbReference type="Proteomes" id="UP000762676"/>
    </source>
</evidence>
<dbReference type="Proteomes" id="UP000762676">
    <property type="component" value="Unassembled WGS sequence"/>
</dbReference>
<evidence type="ECO:0000256" key="1">
    <source>
        <dbReference type="ARBA" id="ARBA00023157"/>
    </source>
</evidence>
<name>A0AAV4JRU1_9GAST</name>
<dbReference type="EMBL" id="BMAT01007045">
    <property type="protein sequence ID" value="GFS25110.1"/>
    <property type="molecule type" value="Genomic_DNA"/>
</dbReference>
<comment type="caution">
    <text evidence="4">The sequence shown here is derived from an EMBL/GenBank/DDBJ whole genome shotgun (WGS) entry which is preliminary data.</text>
</comment>
<evidence type="ECO:0000259" key="3">
    <source>
        <dbReference type="PROSITE" id="PS50958"/>
    </source>
</evidence>
<evidence type="ECO:0000256" key="2">
    <source>
        <dbReference type="SAM" id="MobiDB-lite"/>
    </source>
</evidence>
<dbReference type="AlphaFoldDB" id="A0AAV4JRU1"/>
<keyword evidence="1" id="KW-1015">Disulfide bond</keyword>
<accession>A0AAV4JRU1</accession>
<keyword evidence="5" id="KW-1185">Reference proteome</keyword>
<dbReference type="PROSITE" id="PS50958">
    <property type="entry name" value="SMB_2"/>
    <property type="match status" value="1"/>
</dbReference>